<keyword evidence="2" id="KW-1185">Reference proteome</keyword>
<dbReference type="EMBL" id="CP042469">
    <property type="protein sequence ID" value="QOX63033.1"/>
    <property type="molecule type" value="Genomic_DNA"/>
</dbReference>
<organism evidence="1 2">
    <name type="scientific">Anoxybacterium hadale</name>
    <dbReference type="NCBI Taxonomy" id="3408580"/>
    <lineage>
        <taxon>Bacteria</taxon>
        <taxon>Bacillati</taxon>
        <taxon>Bacillota</taxon>
        <taxon>Clostridia</taxon>
        <taxon>Peptostreptococcales</taxon>
        <taxon>Anaerovoracaceae</taxon>
        <taxon>Anoxybacterium</taxon>
    </lineage>
</organism>
<sequence length="689" mass="76796">MRIRGRKKGAALVLTLAVTSLLIVLAVSIMTAAFLNRTGTFGMDRSSQLKLLAQTGMEKSIAILREKIVRKVLADDDISILYTYAEHPKEATMALLDLEPSRFLPDTAESERYSIYFNIYKDDDYSLKSSEQTASSKEEGDCYVTYTDGAPGESRENLFEDSEDGITKDCIKIKLVVYGRGESTRTETIYIDKNSISNYYLDKLFGNTLTALGDPDESDGEPIKTARNSEIPEEHSLGSLKIGGNIFFQGDSLSLSIDNDETGNPGNVWINGMIKVIAAETAREVNFRKNLAFYKYGGDNSIVKTNTSLTFLPDLKRSFSIKGSFDSSLKTPITENSSLKRAKPLGIAGGGLKVDKVLAEDGFQLVKGEASDTDYAMVTVKCVQDNSSKPVDFSRLVLGRDLDSHTGLRRYLAKSPELNLEYGTYKNEADYIKLFKVILVDGDLLIDASKLYYDQITDNTPDIIDSSDFRKMRLMNYMIIASGTVTLRGTVEMYSSSIMAKNVVFETATYDLPTVPFMTEDGTTYESYDFIDPQVSPVQGLLQELQDLRITPREEGGIAETRHTTEIDSATGLEYIAGPLKDELNIEMNFRGYSNTDSSLVSAGERLENAYRAAKKNKVQSEIFLSGIGSDDSVKEISADMDEYQEVWDNARGYVTNSQKALINEYLIRNLSQDYAKQLKFKIIDWSER</sequence>
<accession>A0ACD1A994</accession>
<gene>
    <name evidence="1" type="ORF">FRZ06_06605</name>
</gene>
<dbReference type="Proteomes" id="UP000594014">
    <property type="component" value="Chromosome"/>
</dbReference>
<protein>
    <submittedName>
        <fullName evidence="1">Uncharacterized protein</fullName>
    </submittedName>
</protein>
<proteinExistence type="predicted"/>
<evidence type="ECO:0000313" key="1">
    <source>
        <dbReference type="EMBL" id="QOX63033.1"/>
    </source>
</evidence>
<reference evidence="1" key="1">
    <citation type="submission" date="2019-08" db="EMBL/GenBank/DDBJ databases">
        <title>Genome sequence of Clostridiales bacterium MT110.</title>
        <authorList>
            <person name="Cao J."/>
        </authorList>
    </citation>
    <scope>NUCLEOTIDE SEQUENCE</scope>
    <source>
        <strain evidence="1">MT110</strain>
    </source>
</reference>
<evidence type="ECO:0000313" key="2">
    <source>
        <dbReference type="Proteomes" id="UP000594014"/>
    </source>
</evidence>
<name>A0ACD1A994_9FIRM</name>